<dbReference type="InterPro" id="IPR036390">
    <property type="entry name" value="WH_DNA-bd_sf"/>
</dbReference>
<dbReference type="EMBL" id="LKBA01000001">
    <property type="protein sequence ID" value="KPN64969.1"/>
    <property type="molecule type" value="Genomic_DNA"/>
</dbReference>
<dbReference type="Pfam" id="PF12802">
    <property type="entry name" value="MarR_2"/>
    <property type="match status" value="1"/>
</dbReference>
<reference evidence="2 3" key="1">
    <citation type="submission" date="2015-09" db="EMBL/GenBank/DDBJ databases">
        <title>Draft genome sequence of Aliiroseovarius crassostreae CV919-312TSm, the causative agent of Roseovarius Oyster Disease (formerly Juvenile Oyster Disease).</title>
        <authorList>
            <person name="Kessner L."/>
            <person name="Spinard E."/>
            <person name="Nelson D."/>
        </authorList>
    </citation>
    <scope>NUCLEOTIDE SEQUENCE [LARGE SCALE GENOMIC DNA]</scope>
    <source>
        <strain evidence="2 3">CV919-312</strain>
    </source>
</reference>
<dbReference type="PROSITE" id="PS50995">
    <property type="entry name" value="HTH_MARR_2"/>
    <property type="match status" value="1"/>
</dbReference>
<dbReference type="SUPFAM" id="SSF46785">
    <property type="entry name" value="Winged helix' DNA-binding domain"/>
    <property type="match status" value="1"/>
</dbReference>
<proteinExistence type="predicted"/>
<organism evidence="2 3">
    <name type="scientific">Aliiroseovarius crassostreae</name>
    <dbReference type="NCBI Taxonomy" id="154981"/>
    <lineage>
        <taxon>Bacteria</taxon>
        <taxon>Pseudomonadati</taxon>
        <taxon>Pseudomonadota</taxon>
        <taxon>Alphaproteobacteria</taxon>
        <taxon>Rhodobacterales</taxon>
        <taxon>Paracoccaceae</taxon>
        <taxon>Aliiroseovarius</taxon>
    </lineage>
</organism>
<dbReference type="PANTHER" id="PTHR33164">
    <property type="entry name" value="TRANSCRIPTIONAL REGULATOR, MARR FAMILY"/>
    <property type="match status" value="1"/>
</dbReference>
<dbReference type="InterPro" id="IPR000835">
    <property type="entry name" value="HTH_MarR-typ"/>
</dbReference>
<dbReference type="GO" id="GO:0003700">
    <property type="term" value="F:DNA-binding transcription factor activity"/>
    <property type="evidence" value="ECO:0007669"/>
    <property type="project" value="InterPro"/>
</dbReference>
<dbReference type="InterPro" id="IPR039422">
    <property type="entry name" value="MarR/SlyA-like"/>
</dbReference>
<dbReference type="PANTHER" id="PTHR33164:SF43">
    <property type="entry name" value="HTH-TYPE TRANSCRIPTIONAL REPRESSOR YETL"/>
    <property type="match status" value="1"/>
</dbReference>
<accession>A0A0P7IL68</accession>
<protein>
    <submittedName>
        <fullName evidence="2">MarR family transcriptional regulator</fullName>
    </submittedName>
</protein>
<feature type="domain" description="HTH marR-type" evidence="1">
    <location>
        <begin position="12"/>
        <end position="147"/>
    </location>
</feature>
<evidence type="ECO:0000313" key="3">
    <source>
        <dbReference type="Proteomes" id="UP000050471"/>
    </source>
</evidence>
<dbReference type="InterPro" id="IPR036388">
    <property type="entry name" value="WH-like_DNA-bd_sf"/>
</dbReference>
<dbReference type="GO" id="GO:0006950">
    <property type="term" value="P:response to stress"/>
    <property type="evidence" value="ECO:0007669"/>
    <property type="project" value="TreeGrafter"/>
</dbReference>
<dbReference type="Gene3D" id="1.10.10.10">
    <property type="entry name" value="Winged helix-like DNA-binding domain superfamily/Winged helix DNA-binding domain"/>
    <property type="match status" value="1"/>
</dbReference>
<dbReference type="OrthoDB" id="8906692at2"/>
<dbReference type="PRINTS" id="PR00598">
    <property type="entry name" value="HTHMARR"/>
</dbReference>
<keyword evidence="3" id="KW-1185">Reference proteome</keyword>
<name>A0A0P7IL68_9RHOB</name>
<sequence length="156" mass="17280">MKGPDVTTFKLDNFLPYQIAVLSSRISAGFERHYRKAYGISVSEWRVVAHLSQADSVSVREIHKRVDMDKPKVSRAASRLESAGYVTKTVNPNDRRLVELSLTEKGREMMTALTPIAGAYQAELEALLQDPDGFHHQINALLRGLNTGPGKDDAAT</sequence>
<gene>
    <name evidence="2" type="ORF">AKJ29_07090</name>
</gene>
<comment type="caution">
    <text evidence="2">The sequence shown here is derived from an EMBL/GenBank/DDBJ whole genome shotgun (WGS) entry which is preliminary data.</text>
</comment>
<dbReference type="STRING" id="154981.AKJ29_07090"/>
<evidence type="ECO:0000259" key="1">
    <source>
        <dbReference type="PROSITE" id="PS50995"/>
    </source>
</evidence>
<dbReference type="SMART" id="SM00347">
    <property type="entry name" value="HTH_MARR"/>
    <property type="match status" value="1"/>
</dbReference>
<dbReference type="AlphaFoldDB" id="A0A0P7IL68"/>
<dbReference type="Proteomes" id="UP000050471">
    <property type="component" value="Unassembled WGS sequence"/>
</dbReference>
<evidence type="ECO:0000313" key="2">
    <source>
        <dbReference type="EMBL" id="KPN64969.1"/>
    </source>
</evidence>
<dbReference type="RefSeq" id="WP_055187448.1">
    <property type="nucleotide sequence ID" value="NZ_FPBS01000008.1"/>
</dbReference>